<dbReference type="Proteomes" id="UP000000305">
    <property type="component" value="Unassembled WGS sequence"/>
</dbReference>
<evidence type="ECO:0000256" key="6">
    <source>
        <dbReference type="SAM" id="MobiDB-lite"/>
    </source>
</evidence>
<dbReference type="PROSITE" id="PS50003">
    <property type="entry name" value="PH_DOMAIN"/>
    <property type="match status" value="1"/>
</dbReference>
<evidence type="ECO:0000256" key="3">
    <source>
        <dbReference type="ARBA" id="ARBA00022553"/>
    </source>
</evidence>
<evidence type="ECO:0000256" key="1">
    <source>
        <dbReference type="ARBA" id="ARBA00004170"/>
    </source>
</evidence>
<feature type="compositionally biased region" description="Low complexity" evidence="6">
    <location>
        <begin position="203"/>
        <end position="216"/>
    </location>
</feature>
<sequence>MEGVLWKWTNYWTGWQPRWFVLNDGVLVYYKSQEEVNQGCKGSLKITACEISVSQADPLRLDVTVPGEQHFYLRASTSQERQQWLVALGSAKACEGLTTKDTYIPEERDSLKSKRSELRLYCDLLMQQVHSVKDAATQAPPDVEKLDESTHLLTATCDTFISTLEECLRLAKAEFNYQLPHSAIDKALNGYNHDPSHSPAPISPSGRKSSRSSSRM</sequence>
<organism evidence="8 9">
    <name type="scientific">Daphnia pulex</name>
    <name type="common">Water flea</name>
    <dbReference type="NCBI Taxonomy" id="6669"/>
    <lineage>
        <taxon>Eukaryota</taxon>
        <taxon>Metazoa</taxon>
        <taxon>Ecdysozoa</taxon>
        <taxon>Arthropoda</taxon>
        <taxon>Crustacea</taxon>
        <taxon>Branchiopoda</taxon>
        <taxon>Diplostraca</taxon>
        <taxon>Cladocera</taxon>
        <taxon>Anomopoda</taxon>
        <taxon>Daphniidae</taxon>
        <taxon>Daphnia</taxon>
    </lineage>
</organism>
<proteinExistence type="predicted"/>
<dbReference type="KEGG" id="dpx:DAPPUDRAFT_45729"/>
<keyword evidence="9" id="KW-1185">Reference proteome</keyword>
<dbReference type="SMART" id="SM00233">
    <property type="entry name" value="PH"/>
    <property type="match status" value="1"/>
</dbReference>
<evidence type="ECO:0000313" key="8">
    <source>
        <dbReference type="EMBL" id="EFX85278.1"/>
    </source>
</evidence>
<dbReference type="SUPFAM" id="SSF50729">
    <property type="entry name" value="PH domain-like"/>
    <property type="match status" value="1"/>
</dbReference>
<dbReference type="EMBL" id="GL732532">
    <property type="protein sequence ID" value="EFX85278.1"/>
    <property type="molecule type" value="Genomic_DNA"/>
</dbReference>
<dbReference type="InterPro" id="IPR001849">
    <property type="entry name" value="PH_domain"/>
</dbReference>
<evidence type="ECO:0000256" key="4">
    <source>
        <dbReference type="ARBA" id="ARBA00023034"/>
    </source>
</evidence>
<dbReference type="Pfam" id="PF00169">
    <property type="entry name" value="PH"/>
    <property type="match status" value="1"/>
</dbReference>
<dbReference type="GO" id="GO:0005794">
    <property type="term" value="C:Golgi apparatus"/>
    <property type="evidence" value="ECO:0007669"/>
    <property type="project" value="UniProtKB-SubCell"/>
</dbReference>
<dbReference type="PANTHER" id="PTHR22902:SF27">
    <property type="entry name" value="PLECKSTRIN HOMOLOGY DOMAIN-CONTAINING FAMILY A MEMBER 3"/>
    <property type="match status" value="1"/>
</dbReference>
<feature type="region of interest" description="Disordered" evidence="6">
    <location>
        <begin position="188"/>
        <end position="216"/>
    </location>
</feature>
<dbReference type="GO" id="GO:0032934">
    <property type="term" value="F:sterol binding"/>
    <property type="evidence" value="ECO:0000318"/>
    <property type="project" value="GO_Central"/>
</dbReference>
<keyword evidence="4" id="KW-0333">Golgi apparatus</keyword>
<dbReference type="Gene3D" id="2.30.29.30">
    <property type="entry name" value="Pleckstrin-homology domain (PH domain)/Phosphotyrosine-binding domain (PTB)"/>
    <property type="match status" value="1"/>
</dbReference>
<evidence type="ECO:0000256" key="2">
    <source>
        <dbReference type="ARBA" id="ARBA00004198"/>
    </source>
</evidence>
<keyword evidence="3" id="KW-0597">Phosphoprotein</keyword>
<dbReference type="OMA" id="CMTLANQ"/>
<protein>
    <recommendedName>
        <fullName evidence="7">PH domain-containing protein</fullName>
    </recommendedName>
</protein>
<name>E9G4D9_DAPPU</name>
<evidence type="ECO:0000313" key="9">
    <source>
        <dbReference type="Proteomes" id="UP000000305"/>
    </source>
</evidence>
<dbReference type="GO" id="GO:0005829">
    <property type="term" value="C:cytosol"/>
    <property type="evidence" value="ECO:0000318"/>
    <property type="project" value="GO_Central"/>
</dbReference>
<comment type="subcellular location">
    <subcellularLocation>
        <location evidence="2">Golgi apparatus</location>
        <location evidence="2">trans-Golgi network membrane</location>
    </subcellularLocation>
    <subcellularLocation>
        <location evidence="1">Membrane</location>
        <topology evidence="1">Peripheral membrane protein</topology>
    </subcellularLocation>
</comment>
<dbReference type="CDD" id="cd01247">
    <property type="entry name" value="PH_FAPP1_FAPP2"/>
    <property type="match status" value="1"/>
</dbReference>
<gene>
    <name evidence="8" type="ORF">DAPPUDRAFT_45729</name>
</gene>
<dbReference type="GO" id="GO:0097038">
    <property type="term" value="C:perinuclear endoplasmic reticulum"/>
    <property type="evidence" value="ECO:0000318"/>
    <property type="project" value="GO_Central"/>
</dbReference>
<evidence type="ECO:0000256" key="5">
    <source>
        <dbReference type="ARBA" id="ARBA00023136"/>
    </source>
</evidence>
<dbReference type="FunCoup" id="E9G4D9">
    <property type="interactions" value="6"/>
</dbReference>
<accession>E9G4D9</accession>
<dbReference type="OrthoDB" id="1854502at2759"/>
<dbReference type="eggNOG" id="ENOG502QPTX">
    <property type="taxonomic scope" value="Eukaryota"/>
</dbReference>
<dbReference type="PANTHER" id="PTHR22902">
    <property type="entry name" value="SESQUIPEDALIAN"/>
    <property type="match status" value="1"/>
</dbReference>
<dbReference type="PhylomeDB" id="E9G4D9"/>
<dbReference type="InterPro" id="IPR011993">
    <property type="entry name" value="PH-like_dom_sf"/>
</dbReference>
<evidence type="ECO:0000259" key="7">
    <source>
        <dbReference type="PROSITE" id="PS50003"/>
    </source>
</evidence>
<keyword evidence="5" id="KW-0472">Membrane</keyword>
<dbReference type="InParanoid" id="E9G4D9"/>
<feature type="domain" description="PH" evidence="7">
    <location>
        <begin position="1"/>
        <end position="93"/>
    </location>
</feature>
<dbReference type="InterPro" id="IPR045188">
    <property type="entry name" value="Boi1/Boi2-like"/>
</dbReference>
<dbReference type="FunFam" id="2.30.29.30:FF:000085">
    <property type="entry name" value="Pleckstrin homology domain-containing family A member 8"/>
    <property type="match status" value="1"/>
</dbReference>
<dbReference type="STRING" id="6669.E9G4D9"/>
<reference evidence="8 9" key="1">
    <citation type="journal article" date="2011" name="Science">
        <title>The ecoresponsive genome of Daphnia pulex.</title>
        <authorList>
            <person name="Colbourne J.K."/>
            <person name="Pfrender M.E."/>
            <person name="Gilbert D."/>
            <person name="Thomas W.K."/>
            <person name="Tucker A."/>
            <person name="Oakley T.H."/>
            <person name="Tokishita S."/>
            <person name="Aerts A."/>
            <person name="Arnold G.J."/>
            <person name="Basu M.K."/>
            <person name="Bauer D.J."/>
            <person name="Caceres C.E."/>
            <person name="Carmel L."/>
            <person name="Casola C."/>
            <person name="Choi J.H."/>
            <person name="Detter J.C."/>
            <person name="Dong Q."/>
            <person name="Dusheyko S."/>
            <person name="Eads B.D."/>
            <person name="Frohlich T."/>
            <person name="Geiler-Samerotte K.A."/>
            <person name="Gerlach D."/>
            <person name="Hatcher P."/>
            <person name="Jogdeo S."/>
            <person name="Krijgsveld J."/>
            <person name="Kriventseva E.V."/>
            <person name="Kultz D."/>
            <person name="Laforsch C."/>
            <person name="Lindquist E."/>
            <person name="Lopez J."/>
            <person name="Manak J.R."/>
            <person name="Muller J."/>
            <person name="Pangilinan J."/>
            <person name="Patwardhan R.P."/>
            <person name="Pitluck S."/>
            <person name="Pritham E.J."/>
            <person name="Rechtsteiner A."/>
            <person name="Rho M."/>
            <person name="Rogozin I.B."/>
            <person name="Sakarya O."/>
            <person name="Salamov A."/>
            <person name="Schaack S."/>
            <person name="Shapiro H."/>
            <person name="Shiga Y."/>
            <person name="Skalitzky C."/>
            <person name="Smith Z."/>
            <person name="Souvorov A."/>
            <person name="Sung W."/>
            <person name="Tang Z."/>
            <person name="Tsuchiya D."/>
            <person name="Tu H."/>
            <person name="Vos H."/>
            <person name="Wang M."/>
            <person name="Wolf Y.I."/>
            <person name="Yamagata H."/>
            <person name="Yamada T."/>
            <person name="Ye Y."/>
            <person name="Shaw J.R."/>
            <person name="Andrews J."/>
            <person name="Crease T.J."/>
            <person name="Tang H."/>
            <person name="Lucas S.M."/>
            <person name="Robertson H.M."/>
            <person name="Bork P."/>
            <person name="Koonin E.V."/>
            <person name="Zdobnov E.M."/>
            <person name="Grigoriev I.V."/>
            <person name="Lynch M."/>
            <person name="Boore J.L."/>
        </authorList>
    </citation>
    <scope>NUCLEOTIDE SEQUENCE [LARGE SCALE GENOMIC DNA]</scope>
</reference>
<dbReference type="GO" id="GO:0005886">
    <property type="term" value="C:plasma membrane"/>
    <property type="evidence" value="ECO:0000318"/>
    <property type="project" value="GO_Central"/>
</dbReference>
<dbReference type="AlphaFoldDB" id="E9G4D9"/>
<dbReference type="HOGENOM" id="CLU_1436177_0_0_1"/>